<dbReference type="PANTHER" id="PTHR22840">
    <property type="entry name" value="WD REPEAT-CONTAINING PROTEIN 36"/>
    <property type="match status" value="1"/>
</dbReference>
<dbReference type="InterPro" id="IPR036322">
    <property type="entry name" value="WD40_repeat_dom_sf"/>
</dbReference>
<evidence type="ECO:0000259" key="1">
    <source>
        <dbReference type="Pfam" id="PF25171"/>
    </source>
</evidence>
<dbReference type="GO" id="GO:0006364">
    <property type="term" value="P:rRNA processing"/>
    <property type="evidence" value="ECO:0007669"/>
    <property type="project" value="TreeGrafter"/>
</dbReference>
<dbReference type="GO" id="GO:0034388">
    <property type="term" value="C:Pwp2p-containing subcomplex of 90S preribosome"/>
    <property type="evidence" value="ECO:0007669"/>
    <property type="project" value="TreeGrafter"/>
</dbReference>
<accession>A0A8J6E3A7</accession>
<dbReference type="Proteomes" id="UP000717585">
    <property type="component" value="Unassembled WGS sequence"/>
</dbReference>
<keyword evidence="3" id="KW-1185">Reference proteome</keyword>
<comment type="caution">
    <text evidence="2">The sequence shown here is derived from an EMBL/GenBank/DDBJ whole genome shotgun (WGS) entry which is preliminary data.</text>
</comment>
<dbReference type="Pfam" id="PF25171">
    <property type="entry name" value="Beta-prop_WDR36-Utp21_1st"/>
    <property type="match status" value="1"/>
</dbReference>
<dbReference type="SUPFAM" id="SSF50978">
    <property type="entry name" value="WD40 repeat-like"/>
    <property type="match status" value="2"/>
</dbReference>
<evidence type="ECO:0000313" key="3">
    <source>
        <dbReference type="Proteomes" id="UP000717585"/>
    </source>
</evidence>
<dbReference type="InterPro" id="IPR059157">
    <property type="entry name" value="WDR36-Utp21_N"/>
</dbReference>
<dbReference type="Pfam" id="PF25168">
    <property type="entry name" value="Beta-prop_WDR36-Utp21_2nd"/>
    <property type="match status" value="1"/>
</dbReference>
<name>A0A8J6E3A7_9EUKA</name>
<dbReference type="AlphaFoldDB" id="A0A8J6E3A7"/>
<feature type="domain" description="WDR36/Utp21 N-terminal" evidence="1">
    <location>
        <begin position="27"/>
        <end position="299"/>
    </location>
</feature>
<organism evidence="2 3">
    <name type="scientific">Carpediemonas membranifera</name>
    <dbReference type="NCBI Taxonomy" id="201153"/>
    <lineage>
        <taxon>Eukaryota</taxon>
        <taxon>Metamonada</taxon>
        <taxon>Carpediemonas-like organisms</taxon>
        <taxon>Carpediemonas</taxon>
    </lineage>
</organism>
<dbReference type="InterPro" id="IPR015943">
    <property type="entry name" value="WD40/YVTN_repeat-like_dom_sf"/>
</dbReference>
<dbReference type="InterPro" id="IPR001680">
    <property type="entry name" value="WD40_rpt"/>
</dbReference>
<dbReference type="GO" id="GO:0032040">
    <property type="term" value="C:small-subunit processome"/>
    <property type="evidence" value="ECO:0007669"/>
    <property type="project" value="TreeGrafter"/>
</dbReference>
<dbReference type="EMBL" id="JAHDYR010000009">
    <property type="protein sequence ID" value="KAG9395693.1"/>
    <property type="molecule type" value="Genomic_DNA"/>
</dbReference>
<protein>
    <submittedName>
        <fullName evidence="2">Trp-Asp (WD) repeats circular</fullName>
    </submittedName>
</protein>
<dbReference type="SMART" id="SM00320">
    <property type="entry name" value="WD40"/>
    <property type="match status" value="7"/>
</dbReference>
<gene>
    <name evidence="2" type="ORF">J8273_2897</name>
</gene>
<reference evidence="2" key="1">
    <citation type="submission" date="2021-05" db="EMBL/GenBank/DDBJ databases">
        <title>A free-living protist that lacks canonical eukaryotic 1 DNA replication and segregation systems.</title>
        <authorList>
            <person name="Salas-Leiva D.E."/>
            <person name="Tromer E.C."/>
            <person name="Curtis B.A."/>
            <person name="Jerlstrom-Hultqvist J."/>
            <person name="Kolisko M."/>
            <person name="Yi Z."/>
            <person name="Salas-Leiva J.S."/>
            <person name="Gallot-Lavallee L."/>
            <person name="Kops G.J.P.L."/>
            <person name="Archibald J.M."/>
            <person name="Simpson A.G.B."/>
            <person name="Roger A.J."/>
        </authorList>
    </citation>
    <scope>NUCLEOTIDE SEQUENCE</scope>
    <source>
        <strain evidence="2">BICM</strain>
    </source>
</reference>
<dbReference type="Gene3D" id="2.130.10.10">
    <property type="entry name" value="YVTN repeat-like/Quinoprotein amine dehydrogenase"/>
    <property type="match status" value="2"/>
</dbReference>
<dbReference type="OrthoDB" id="10250769at2759"/>
<dbReference type="PANTHER" id="PTHR22840:SF12">
    <property type="entry name" value="WD REPEAT-CONTAINING PROTEIN 36"/>
    <property type="match status" value="1"/>
</dbReference>
<sequence>MDLYRVHGVVTNELPFSFFNLGTEPFVTVSTGRSFSIYKIFDQSLQFVSPSHEKPIETFQSCGKFVVTSVGATLRVFHRTTQVNELYLPNCPKVKHMLAIGDHVLTIDTNNRCRLHSVPDLEPATDDDAGFLFTGDVTSISHPNTFANEVVVGMADGTVERWNMVTGAMLHTVNFIPPGPIAVSCLEQSPFPQVYAIGFTSGHVVLVDIVANGTIGTVRHEGEGAVLSASFRDVGTTPVFATSTSTGALAVWDLSGPRHVYSQPAPADSGAIPSIQFIKGESILLTSHADNALRQWVFDDSTCALVPLKERAGHRGIPSLVQFYGADGAVVGQSLHFLITGGSEGVLRATNTILETQNVEFSQGQGLLKKAVARGVGRDDVKLPAVTAVDTSRLHEHRVPSVITAHLGLNAARLWWFDRKAKSDKTLRTSDRKPVSAVCFTGMGDSALVASVGGSVDMYNVQSGRLVATLPGSVPVVAVRPGVDNRAVVVRTDGTVEVYAYFRKLDPVATVKAGGDGVTATHAATHGNLVAVVTGDRQVVVIDTVLKGVVRRFEISAPASDIHFAPRGSQIIVSDMDGGLTTFDLAESRVVTQIQFNIPVTSFGFINNGYLATTHVGEQGVFEWVIRREFVRDTEVVKSPYFIELPVPTVDVTDDDDEARPRFDGVTADPSILWARLAFYDEIKRTTKTKKAATATSAQLPFYLVAKESLSRDVEFDTTDFVEALAAEELASEQAIAQAHSRRVAARLGRGEWCGAVVPVFLANVYAALDSGDLGPALQISNPAAVMEAIAALSWDDSVEIGGDELSSAEAVGKFILAALELGQSFDFVQGLLRVYLARLGEEGMVEADPDLMSQLADAQADRWDGLRDQVQRCGVGLRWAIDLN</sequence>
<evidence type="ECO:0000313" key="2">
    <source>
        <dbReference type="EMBL" id="KAG9395693.1"/>
    </source>
</evidence>
<proteinExistence type="predicted"/>